<reference evidence="1 2" key="1">
    <citation type="submission" date="2016-07" db="EMBL/GenBank/DDBJ databases">
        <authorList>
            <person name="Lefevre C.T."/>
        </authorList>
    </citation>
    <scope>NUCLEOTIDE SEQUENCE [LARGE SCALE GENOMIC DNA]</scope>
    <source>
        <strain evidence="1">PR1</strain>
    </source>
</reference>
<proteinExistence type="predicted"/>
<sequence>MQIVFPDSIEGIPAFYQSCQGDEEKIKFIVKGLIEHDLLDYAESFTRLACSEFHTSFWPFINLLCILTKAGKKVESISVAANIMKTSRMSGDVMCDQVVFEIYSIMRDFMQANQKDVVQALMELAARLRPYGKRLISSSGELAPLSQDEFKAKITKAIEEFKQGKTALPFVLDHFNKCELKDISAFKGKKVLGVFRQRAYSSKEARDVEFLEFYPKTALPLGLDYRTFYHDAFVHTKHYSAEDYIEQIDRLEKEVREWRPDYIYIDNLLSHHEPEITERVQARLAAWKAEYGFKVIGFFADAWGNKQKKAIGQTMELADAFHHSHSTYIGTLPEDVEKKTLCFPCPYPRSIFDCPDVEKDIFTLFHGTLNPMRVPWATKILESDLNVKMHFSNHHVKGEVATMDAYARALSRAKVSLILTARTTMQTAMTGTVWEAILTNSMILEEESVEAPHYLVPFVHYVPFCSYAQLKHYIKYLEQDEELVSLIRQNASDFYDQYYSPDHFWSGILSLADANH</sequence>
<dbReference type="EMBL" id="FLYE01000046">
    <property type="protein sequence ID" value="SCA57851.1"/>
    <property type="molecule type" value="Genomic_DNA"/>
</dbReference>
<protein>
    <submittedName>
        <fullName evidence="1">Uncharacterized protein</fullName>
    </submittedName>
</protein>
<evidence type="ECO:0000313" key="1">
    <source>
        <dbReference type="EMBL" id="SCA57851.1"/>
    </source>
</evidence>
<keyword evidence="2" id="KW-1185">Reference proteome</keyword>
<dbReference type="Proteomes" id="UP000231658">
    <property type="component" value="Unassembled WGS sequence"/>
</dbReference>
<dbReference type="RefSeq" id="WP_069189856.1">
    <property type="nucleotide sequence ID" value="NZ_FLYE01000046.1"/>
</dbReference>
<name>A0A1C3RKU5_9PROT</name>
<dbReference type="AlphaFoldDB" id="A0A1C3RKU5"/>
<evidence type="ECO:0000313" key="2">
    <source>
        <dbReference type="Proteomes" id="UP000231658"/>
    </source>
</evidence>
<organism evidence="1 2">
    <name type="scientific">Candidatus Terasakiella magnetica</name>
    <dbReference type="NCBI Taxonomy" id="1867952"/>
    <lineage>
        <taxon>Bacteria</taxon>
        <taxon>Pseudomonadati</taxon>
        <taxon>Pseudomonadota</taxon>
        <taxon>Alphaproteobacteria</taxon>
        <taxon>Rhodospirillales</taxon>
        <taxon>Terasakiellaceae</taxon>
        <taxon>Terasakiella</taxon>
    </lineage>
</organism>
<accession>A0A1C3RKU5</accession>
<dbReference type="STRING" id="1867952.MTBPR1_70123"/>
<dbReference type="OrthoDB" id="7306015at2"/>
<gene>
    <name evidence="1" type="ORF">MTBPR1_70123</name>
</gene>